<gene>
    <name evidence="2" type="ORF">BO70DRAFT_362950</name>
</gene>
<evidence type="ECO:0000313" key="3">
    <source>
        <dbReference type="Proteomes" id="UP000247233"/>
    </source>
</evidence>
<dbReference type="RefSeq" id="XP_025398404.1">
    <property type="nucleotide sequence ID" value="XM_025543452.1"/>
</dbReference>
<name>A0A317VXV0_9EURO</name>
<accession>A0A317VXV0</accession>
<sequence>MIEIVRDVSAPLPSPPGSSQGRLERPNPPAVIGGQAPSVRPTGAGRVLPLCQTARATPSRRAVCSMLSESAILAMLCQSAI</sequence>
<dbReference type="VEuPathDB" id="FungiDB:BO70DRAFT_362950"/>
<organism evidence="2 3">
    <name type="scientific">Aspergillus heteromorphus CBS 117.55</name>
    <dbReference type="NCBI Taxonomy" id="1448321"/>
    <lineage>
        <taxon>Eukaryota</taxon>
        <taxon>Fungi</taxon>
        <taxon>Dikarya</taxon>
        <taxon>Ascomycota</taxon>
        <taxon>Pezizomycotina</taxon>
        <taxon>Eurotiomycetes</taxon>
        <taxon>Eurotiomycetidae</taxon>
        <taxon>Eurotiales</taxon>
        <taxon>Aspergillaceae</taxon>
        <taxon>Aspergillus</taxon>
        <taxon>Aspergillus subgen. Circumdati</taxon>
    </lineage>
</organism>
<comment type="caution">
    <text evidence="2">The sequence shown here is derived from an EMBL/GenBank/DDBJ whole genome shotgun (WGS) entry which is preliminary data.</text>
</comment>
<dbReference type="AlphaFoldDB" id="A0A317VXV0"/>
<reference evidence="2 3" key="1">
    <citation type="submission" date="2016-12" db="EMBL/GenBank/DDBJ databases">
        <title>The genomes of Aspergillus section Nigri reveals drivers in fungal speciation.</title>
        <authorList>
            <consortium name="DOE Joint Genome Institute"/>
            <person name="Vesth T.C."/>
            <person name="Nybo J."/>
            <person name="Theobald S."/>
            <person name="Brandl J."/>
            <person name="Frisvad J.C."/>
            <person name="Nielsen K.F."/>
            <person name="Lyhne E.K."/>
            <person name="Kogle M.E."/>
            <person name="Kuo A."/>
            <person name="Riley R."/>
            <person name="Clum A."/>
            <person name="Nolan M."/>
            <person name="Lipzen A."/>
            <person name="Salamov A."/>
            <person name="Henrissat B."/>
            <person name="Wiebenga A."/>
            <person name="De Vries R.P."/>
            <person name="Grigoriev I.V."/>
            <person name="Mortensen U.H."/>
            <person name="Andersen M.R."/>
            <person name="Baker S.E."/>
        </authorList>
    </citation>
    <scope>NUCLEOTIDE SEQUENCE [LARGE SCALE GENOMIC DNA]</scope>
    <source>
        <strain evidence="2 3">CBS 117.55</strain>
    </source>
</reference>
<feature type="region of interest" description="Disordered" evidence="1">
    <location>
        <begin position="1"/>
        <end position="44"/>
    </location>
</feature>
<evidence type="ECO:0000313" key="2">
    <source>
        <dbReference type="EMBL" id="PWY79184.1"/>
    </source>
</evidence>
<keyword evidence="3" id="KW-1185">Reference proteome</keyword>
<proteinExistence type="predicted"/>
<dbReference type="GeneID" id="37065689"/>
<dbReference type="Proteomes" id="UP000247233">
    <property type="component" value="Unassembled WGS sequence"/>
</dbReference>
<evidence type="ECO:0000256" key="1">
    <source>
        <dbReference type="SAM" id="MobiDB-lite"/>
    </source>
</evidence>
<protein>
    <submittedName>
        <fullName evidence="2">Uncharacterized protein</fullName>
    </submittedName>
</protein>
<dbReference type="EMBL" id="MSFL01000016">
    <property type="protein sequence ID" value="PWY79184.1"/>
    <property type="molecule type" value="Genomic_DNA"/>
</dbReference>